<keyword evidence="2" id="KW-0812">Transmembrane</keyword>
<reference evidence="6" key="1">
    <citation type="submission" date="2023-07" db="EMBL/GenBank/DDBJ databases">
        <authorList>
            <person name="Deng Y."/>
            <person name="Zhang Y.-Q."/>
        </authorList>
    </citation>
    <scope>NUCLEOTIDE SEQUENCE [LARGE SCALE GENOMIC DNA]</scope>
    <source>
        <strain evidence="6">CPCC 205710</strain>
    </source>
</reference>
<protein>
    <submittedName>
        <fullName evidence="5">MCE family protein</fullName>
    </submittedName>
</protein>
<feature type="domain" description="Mammalian cell entry C-terminal" evidence="4">
    <location>
        <begin position="120"/>
        <end position="289"/>
    </location>
</feature>
<evidence type="ECO:0000256" key="2">
    <source>
        <dbReference type="SAM" id="Phobius"/>
    </source>
</evidence>
<dbReference type="InterPro" id="IPR052336">
    <property type="entry name" value="MlaD_Phospholipid_Transporter"/>
</dbReference>
<dbReference type="PANTHER" id="PTHR33371">
    <property type="entry name" value="INTERMEMBRANE PHOSPHOLIPID TRANSPORT SYSTEM BINDING PROTEIN MLAD-RELATED"/>
    <property type="match status" value="1"/>
</dbReference>
<feature type="transmembrane region" description="Helical" evidence="2">
    <location>
        <begin position="6"/>
        <end position="29"/>
    </location>
</feature>
<dbReference type="RefSeq" id="WP_260993331.1">
    <property type="nucleotide sequence ID" value="NZ_JAODWD010000003.1"/>
</dbReference>
<dbReference type="InterPro" id="IPR024516">
    <property type="entry name" value="Mce_C"/>
</dbReference>
<keyword evidence="6" id="KW-1185">Reference proteome</keyword>
<dbReference type="Proteomes" id="UP001206639">
    <property type="component" value="Unassembled WGS sequence"/>
</dbReference>
<dbReference type="Pfam" id="PF11887">
    <property type="entry name" value="Mce4_CUP1"/>
    <property type="match status" value="1"/>
</dbReference>
<dbReference type="InterPro" id="IPR005693">
    <property type="entry name" value="Mce"/>
</dbReference>
<evidence type="ECO:0000259" key="3">
    <source>
        <dbReference type="Pfam" id="PF02470"/>
    </source>
</evidence>
<evidence type="ECO:0000259" key="4">
    <source>
        <dbReference type="Pfam" id="PF11887"/>
    </source>
</evidence>
<evidence type="ECO:0000313" key="6">
    <source>
        <dbReference type="Proteomes" id="UP001206639"/>
    </source>
</evidence>
<dbReference type="PANTHER" id="PTHR33371:SF16">
    <property type="entry name" value="MCE-FAMILY PROTEIN MCE3F"/>
    <property type="match status" value="1"/>
</dbReference>
<evidence type="ECO:0000256" key="1">
    <source>
        <dbReference type="SAM" id="MobiDB-lite"/>
    </source>
</evidence>
<dbReference type="Pfam" id="PF02470">
    <property type="entry name" value="MlaD"/>
    <property type="match status" value="1"/>
</dbReference>
<organism evidence="5 6">
    <name type="scientific">Mycobacterium deserti</name>
    <dbReference type="NCBI Taxonomy" id="2978347"/>
    <lineage>
        <taxon>Bacteria</taxon>
        <taxon>Bacillati</taxon>
        <taxon>Actinomycetota</taxon>
        <taxon>Actinomycetes</taxon>
        <taxon>Mycobacteriales</taxon>
        <taxon>Mycobacteriaceae</taxon>
        <taxon>Mycobacterium</taxon>
    </lineage>
</organism>
<name>A0ABT2MAI8_9MYCO</name>
<keyword evidence="2" id="KW-0472">Membrane</keyword>
<gene>
    <name evidence="5" type="ORF">N4S67_12685</name>
</gene>
<feature type="compositionally biased region" description="Pro residues" evidence="1">
    <location>
        <begin position="432"/>
        <end position="455"/>
    </location>
</feature>
<proteinExistence type="predicted"/>
<comment type="caution">
    <text evidence="5">The sequence shown here is derived from an EMBL/GenBank/DDBJ whole genome shotgun (WGS) entry which is preliminary data.</text>
</comment>
<dbReference type="NCBIfam" id="TIGR00996">
    <property type="entry name" value="Mtu_fam_mce"/>
    <property type="match status" value="1"/>
</dbReference>
<feature type="domain" description="Mce/MlaD" evidence="3">
    <location>
        <begin position="39"/>
        <end position="113"/>
    </location>
</feature>
<dbReference type="EMBL" id="JAODWD010000003">
    <property type="protein sequence ID" value="MCT7659278.1"/>
    <property type="molecule type" value="Genomic_DNA"/>
</dbReference>
<accession>A0ABT2MAI8</accession>
<dbReference type="InterPro" id="IPR003399">
    <property type="entry name" value="Mce/MlaD"/>
</dbReference>
<sequence length="519" mass="54972">MLPRFVRIQLVIFAIASVVGVLVMVFGYMQVPTLLGIGKITVTLELPASGGLYRFANVTYRGVQVGKVIEMDVSRSQATATLRLDTSPKIPADLQAEVRSVSAVGEQYVELLPRTDSGPYLQDGSVIPAADTKLPQPVSPMVGQLSNLLETIPKDTLRQLIDESHAAFGGSGYDIGSLIDSSATISGDLNREADRSAQLIEDSGPLLDSQAQTTDALRLWARSLAGITGQVVDNDAQVRNLLQRGPAAADEVSRLLTQIRPTLPVLLANMTTLGQVAVTYRPSLEQVLVLLPPFVANILSSAPENNPTGIPLGDFRIQIADPNPCTVGFLPPSQWRSPADLTTIDTPDGLYCKLPQDSPIVVRGARNAPCMGVPGKRAPTAEQCYSDKPYQPLAMRQHTLGPYPIDPNLIAQGIPPDDRVNYQDNIFAPAEGTPPPPAGMPPVVPPPPVATPPPDSSGAAPATPNAFHGTGSAPGPSVAVAHYDPQSGQYSAPDGTVGQQTDLVDPPTTWQELIFKAAP</sequence>
<evidence type="ECO:0000313" key="5">
    <source>
        <dbReference type="EMBL" id="MCT7659278.1"/>
    </source>
</evidence>
<feature type="region of interest" description="Disordered" evidence="1">
    <location>
        <begin position="404"/>
        <end position="507"/>
    </location>
</feature>
<keyword evidence="2" id="KW-1133">Transmembrane helix</keyword>